<name>A0A6C0BLS9_9ZZZZ</name>
<evidence type="ECO:0000313" key="1">
    <source>
        <dbReference type="EMBL" id="QHS93335.1"/>
    </source>
</evidence>
<dbReference type="AlphaFoldDB" id="A0A6C0BLS9"/>
<proteinExistence type="predicted"/>
<sequence>MKIQSKQKFSEIAQRCCQLFSEFLFLKFL</sequence>
<reference evidence="1" key="1">
    <citation type="journal article" date="2020" name="Nature">
        <title>Giant virus diversity and host interactions through global metagenomics.</title>
        <authorList>
            <person name="Schulz F."/>
            <person name="Roux S."/>
            <person name="Paez-Espino D."/>
            <person name="Jungbluth S."/>
            <person name="Walsh D.A."/>
            <person name="Denef V.J."/>
            <person name="McMahon K.D."/>
            <person name="Konstantinidis K.T."/>
            <person name="Eloe-Fadrosh E.A."/>
            <person name="Kyrpides N.C."/>
            <person name="Woyke T."/>
        </authorList>
    </citation>
    <scope>NUCLEOTIDE SEQUENCE</scope>
    <source>
        <strain evidence="1">GVMAG-M-3300017989-17</strain>
    </source>
</reference>
<organism evidence="1">
    <name type="scientific">viral metagenome</name>
    <dbReference type="NCBI Taxonomy" id="1070528"/>
    <lineage>
        <taxon>unclassified sequences</taxon>
        <taxon>metagenomes</taxon>
        <taxon>organismal metagenomes</taxon>
    </lineage>
</organism>
<protein>
    <submittedName>
        <fullName evidence="1">Uncharacterized protein</fullName>
    </submittedName>
</protein>
<dbReference type="EMBL" id="MN739202">
    <property type="protein sequence ID" value="QHS93335.1"/>
    <property type="molecule type" value="Genomic_DNA"/>
</dbReference>
<accession>A0A6C0BLS9</accession>